<dbReference type="EMBL" id="JTHE03000079">
    <property type="protein sequence ID" value="MCM1983822.1"/>
    <property type="molecule type" value="Genomic_DNA"/>
</dbReference>
<dbReference type="Gene3D" id="3.30.1380.20">
    <property type="entry name" value="Trafficking protein particle complex subunit 3"/>
    <property type="match status" value="1"/>
</dbReference>
<evidence type="ECO:0000313" key="1">
    <source>
        <dbReference type="EMBL" id="MCM1983822.1"/>
    </source>
</evidence>
<evidence type="ECO:0000313" key="2">
    <source>
        <dbReference type="Proteomes" id="UP000031561"/>
    </source>
</evidence>
<comment type="caution">
    <text evidence="1">The sequence shown here is derived from an EMBL/GenBank/DDBJ whole genome shotgun (WGS) entry which is preliminary data.</text>
</comment>
<keyword evidence="2" id="KW-1185">Reference proteome</keyword>
<dbReference type="PANTHER" id="PTHR35090:SF1">
    <property type="entry name" value="SLR0144 PROTEIN"/>
    <property type="match status" value="1"/>
</dbReference>
<dbReference type="PANTHER" id="PTHR35090">
    <property type="entry name" value="DNA-DIRECTED RNA POLYMERASE SUBUNIT I"/>
    <property type="match status" value="1"/>
</dbReference>
<gene>
    <name evidence="1" type="ORF">QQ91_0013450</name>
</gene>
<organism evidence="1 2">
    <name type="scientific">Lyngbya confervoides BDU141951</name>
    <dbReference type="NCBI Taxonomy" id="1574623"/>
    <lineage>
        <taxon>Bacteria</taxon>
        <taxon>Bacillati</taxon>
        <taxon>Cyanobacteriota</taxon>
        <taxon>Cyanophyceae</taxon>
        <taxon>Oscillatoriophycideae</taxon>
        <taxon>Oscillatoriales</taxon>
        <taxon>Microcoleaceae</taxon>
        <taxon>Lyngbya</taxon>
    </lineage>
</organism>
<accession>A0ABD4T540</accession>
<reference evidence="1 2" key="1">
    <citation type="journal article" date="2015" name="Genome Announc.">
        <title>Draft Genome Sequence of Filamentous Marine Cyanobacterium Lyngbya confervoides Strain BDU141951.</title>
        <authorList>
            <person name="Chandrababunaidu M.M."/>
            <person name="Sen D."/>
            <person name="Tripathy S."/>
        </authorList>
    </citation>
    <scope>NUCLEOTIDE SEQUENCE [LARGE SCALE GENOMIC DNA]</scope>
    <source>
        <strain evidence="1 2">BDU141951</strain>
    </source>
</reference>
<sequence length="221" mass="24952">MIDVAELLKAPPLKGNPFAPATYIHGEIELGLLETRMGSRLLALPDTLFKAIDRTLDDEVGPAKSLIQQQCGRWWGKSFYRRFLEEVGEYYQTPLRDLTMLQFVQCFQQCWSTLGWGKIKIRFDGYQYGLIVLEVQGAVSETYLLQQDSVSCDIEIGFFGGFFSQLAGQDLQAVQVSGASTDQDSYYFIVSVAEKAKTIASLVEEGYNYHTIMERLCPNQV</sequence>
<dbReference type="SUPFAM" id="SSF111126">
    <property type="entry name" value="Ligand-binding domain in the NO signalling and Golgi transport"/>
    <property type="match status" value="1"/>
</dbReference>
<dbReference type="AlphaFoldDB" id="A0ABD4T540"/>
<dbReference type="InterPro" id="IPR024096">
    <property type="entry name" value="NO_sig/Golgi_transp_ligand-bd"/>
</dbReference>
<protein>
    <submittedName>
        <fullName evidence="1">4-vinyl reductase</fullName>
    </submittedName>
</protein>
<name>A0ABD4T540_9CYAN</name>
<proteinExistence type="predicted"/>
<dbReference type="Proteomes" id="UP000031561">
    <property type="component" value="Unassembled WGS sequence"/>
</dbReference>
<dbReference type="RefSeq" id="WP_166275406.1">
    <property type="nucleotide sequence ID" value="NZ_JTHE03000079.1"/>
</dbReference>